<sequence>MAENTASLVVVTITQYTTVPAMQTTHTASTSLSSIVSSIQSSVMSTILSSGESSVTASSTIMTSALAITHTITESVPTASAAPKKDSNLPIAKLTLASILLLTILYLLVFLSVGWVVIRDMFREKKGNEDKPRTIPLVTRAMREQAEANMNHGAPVTHMTIWGTVLQGAKGWMPRRKKKQQARDVEMGTITHPGPQHTPTRVPSLSMPAPTTFPTSRRPSTMLTQSTHASHYPMSWNTSPPTSPPITNPPLRNPHGGSLQVPYAMETIPAGDPEAEAFRRASARATDLNNPNQASSQLEAENIYKRINSRKRRSGGYGGFGGKFAGE</sequence>
<name>A0A9P4QSU2_9PLEO</name>
<evidence type="ECO:0000256" key="1">
    <source>
        <dbReference type="SAM" id="MobiDB-lite"/>
    </source>
</evidence>
<protein>
    <submittedName>
        <fullName evidence="3">Uncharacterized protein</fullName>
    </submittedName>
</protein>
<keyword evidence="4" id="KW-1185">Reference proteome</keyword>
<evidence type="ECO:0000313" key="3">
    <source>
        <dbReference type="EMBL" id="KAF2730990.1"/>
    </source>
</evidence>
<feature type="compositionally biased region" description="Pro residues" evidence="1">
    <location>
        <begin position="241"/>
        <end position="252"/>
    </location>
</feature>
<keyword evidence="2" id="KW-0472">Membrane</keyword>
<comment type="caution">
    <text evidence="3">The sequence shown here is derived from an EMBL/GenBank/DDBJ whole genome shotgun (WGS) entry which is preliminary data.</text>
</comment>
<organism evidence="3 4">
    <name type="scientific">Polyplosphaeria fusca</name>
    <dbReference type="NCBI Taxonomy" id="682080"/>
    <lineage>
        <taxon>Eukaryota</taxon>
        <taxon>Fungi</taxon>
        <taxon>Dikarya</taxon>
        <taxon>Ascomycota</taxon>
        <taxon>Pezizomycotina</taxon>
        <taxon>Dothideomycetes</taxon>
        <taxon>Pleosporomycetidae</taxon>
        <taxon>Pleosporales</taxon>
        <taxon>Tetraplosphaeriaceae</taxon>
        <taxon>Polyplosphaeria</taxon>
    </lineage>
</organism>
<keyword evidence="2" id="KW-0812">Transmembrane</keyword>
<evidence type="ECO:0000256" key="2">
    <source>
        <dbReference type="SAM" id="Phobius"/>
    </source>
</evidence>
<proteinExistence type="predicted"/>
<reference evidence="3" key="1">
    <citation type="journal article" date="2020" name="Stud. Mycol.">
        <title>101 Dothideomycetes genomes: a test case for predicting lifestyles and emergence of pathogens.</title>
        <authorList>
            <person name="Haridas S."/>
            <person name="Albert R."/>
            <person name="Binder M."/>
            <person name="Bloem J."/>
            <person name="Labutti K."/>
            <person name="Salamov A."/>
            <person name="Andreopoulos B."/>
            <person name="Baker S."/>
            <person name="Barry K."/>
            <person name="Bills G."/>
            <person name="Bluhm B."/>
            <person name="Cannon C."/>
            <person name="Castanera R."/>
            <person name="Culley D."/>
            <person name="Daum C."/>
            <person name="Ezra D."/>
            <person name="Gonzalez J."/>
            <person name="Henrissat B."/>
            <person name="Kuo A."/>
            <person name="Liang C."/>
            <person name="Lipzen A."/>
            <person name="Lutzoni F."/>
            <person name="Magnuson J."/>
            <person name="Mondo S."/>
            <person name="Nolan M."/>
            <person name="Ohm R."/>
            <person name="Pangilinan J."/>
            <person name="Park H.-J."/>
            <person name="Ramirez L."/>
            <person name="Alfaro M."/>
            <person name="Sun H."/>
            <person name="Tritt A."/>
            <person name="Yoshinaga Y."/>
            <person name="Zwiers L.-H."/>
            <person name="Turgeon B."/>
            <person name="Goodwin S."/>
            <person name="Spatafora J."/>
            <person name="Crous P."/>
            <person name="Grigoriev I."/>
        </authorList>
    </citation>
    <scope>NUCLEOTIDE SEQUENCE</scope>
    <source>
        <strain evidence="3">CBS 125425</strain>
    </source>
</reference>
<dbReference type="AlphaFoldDB" id="A0A9P4QSU2"/>
<keyword evidence="2" id="KW-1133">Transmembrane helix</keyword>
<feature type="compositionally biased region" description="Low complexity" evidence="1">
    <location>
        <begin position="208"/>
        <end position="221"/>
    </location>
</feature>
<evidence type="ECO:0000313" key="4">
    <source>
        <dbReference type="Proteomes" id="UP000799444"/>
    </source>
</evidence>
<dbReference type="Proteomes" id="UP000799444">
    <property type="component" value="Unassembled WGS sequence"/>
</dbReference>
<feature type="region of interest" description="Disordered" evidence="1">
    <location>
        <begin position="172"/>
        <end position="257"/>
    </location>
</feature>
<dbReference type="EMBL" id="ML996205">
    <property type="protein sequence ID" value="KAF2730990.1"/>
    <property type="molecule type" value="Genomic_DNA"/>
</dbReference>
<feature type="transmembrane region" description="Helical" evidence="2">
    <location>
        <begin position="94"/>
        <end position="118"/>
    </location>
</feature>
<accession>A0A9P4QSU2</accession>
<gene>
    <name evidence="3" type="ORF">EJ04DRAFT_526528</name>
</gene>